<organism evidence="1 2">
    <name type="scientific">Thiothrix lacustris</name>
    <dbReference type="NCBI Taxonomy" id="525917"/>
    <lineage>
        <taxon>Bacteria</taxon>
        <taxon>Pseudomonadati</taxon>
        <taxon>Pseudomonadota</taxon>
        <taxon>Gammaproteobacteria</taxon>
        <taxon>Thiotrichales</taxon>
        <taxon>Thiotrichaceae</taxon>
        <taxon>Thiothrix</taxon>
    </lineage>
</organism>
<evidence type="ECO:0000313" key="2">
    <source>
        <dbReference type="Proteomes" id="UP000192491"/>
    </source>
</evidence>
<accession>A0A1Y1QQF1</accession>
<sequence length="63" mass="7383">MLRQSLEEEECHTTTQVLANDFKGEEERTQNHPYIAMQQILGSLALTYKLHFFNLMVRKTNAN</sequence>
<name>A0A1Y1QQF1_9GAMM</name>
<dbReference type="AlphaFoldDB" id="A0A1Y1QQF1"/>
<dbReference type="EMBL" id="MTEJ01000088">
    <property type="protein sequence ID" value="OQX11402.1"/>
    <property type="molecule type" value="Genomic_DNA"/>
</dbReference>
<reference evidence="1 2" key="1">
    <citation type="submission" date="2017-01" db="EMBL/GenBank/DDBJ databases">
        <title>Novel large sulfur bacteria in the metagenomes of groundwater-fed chemosynthetic microbial mats in the Lake Huron basin.</title>
        <authorList>
            <person name="Sharrar A.M."/>
            <person name="Flood B.E."/>
            <person name="Bailey J.V."/>
            <person name="Jones D.S."/>
            <person name="Biddanda B."/>
            <person name="Ruberg S.A."/>
            <person name="Marcus D.N."/>
            <person name="Dick G.J."/>
        </authorList>
    </citation>
    <scope>NUCLEOTIDE SEQUENCE [LARGE SCALE GENOMIC DNA]</scope>
    <source>
        <strain evidence="1">A8</strain>
    </source>
</reference>
<comment type="caution">
    <text evidence="1">The sequence shown here is derived from an EMBL/GenBank/DDBJ whole genome shotgun (WGS) entry which is preliminary data.</text>
</comment>
<proteinExistence type="predicted"/>
<gene>
    <name evidence="1" type="ORF">BWK73_17805</name>
</gene>
<evidence type="ECO:0000313" key="1">
    <source>
        <dbReference type="EMBL" id="OQX11402.1"/>
    </source>
</evidence>
<protein>
    <submittedName>
        <fullName evidence="1">Uncharacterized protein</fullName>
    </submittedName>
</protein>
<dbReference type="Proteomes" id="UP000192491">
    <property type="component" value="Unassembled WGS sequence"/>
</dbReference>